<dbReference type="InterPro" id="IPR025246">
    <property type="entry name" value="IS30-like_HTH"/>
</dbReference>
<organism evidence="2 3">
    <name type="scientific">Pelomonas aquatica</name>
    <dbReference type="NCBI Taxonomy" id="431058"/>
    <lineage>
        <taxon>Bacteria</taxon>
        <taxon>Pseudomonadati</taxon>
        <taxon>Pseudomonadota</taxon>
        <taxon>Betaproteobacteria</taxon>
        <taxon>Burkholderiales</taxon>
        <taxon>Sphaerotilaceae</taxon>
        <taxon>Roseateles</taxon>
    </lineage>
</organism>
<dbReference type="PANTHER" id="PTHR10948">
    <property type="entry name" value="TRANSPOSASE"/>
    <property type="match status" value="1"/>
</dbReference>
<dbReference type="PANTHER" id="PTHR10948:SF23">
    <property type="entry name" value="TRANSPOSASE INSI FOR INSERTION SEQUENCE ELEMENT IS30A-RELATED"/>
    <property type="match status" value="1"/>
</dbReference>
<dbReference type="GO" id="GO:0003677">
    <property type="term" value="F:DNA binding"/>
    <property type="evidence" value="ECO:0007669"/>
    <property type="project" value="UniProtKB-KW"/>
</dbReference>
<feature type="domain" description="Transposase IS30-like HTH" evidence="1">
    <location>
        <begin position="62"/>
        <end position="102"/>
    </location>
</feature>
<accession>A0ABU1ZAD9</accession>
<proteinExistence type="predicted"/>
<evidence type="ECO:0000259" key="1">
    <source>
        <dbReference type="Pfam" id="PF13936"/>
    </source>
</evidence>
<protein>
    <submittedName>
        <fullName evidence="2">DNA-binding NarL/FixJ family response regulator</fullName>
    </submittedName>
</protein>
<dbReference type="EMBL" id="JAVDXQ010000003">
    <property type="protein sequence ID" value="MDR7297001.1"/>
    <property type="molecule type" value="Genomic_DNA"/>
</dbReference>
<keyword evidence="2" id="KW-0238">DNA-binding</keyword>
<keyword evidence="3" id="KW-1185">Reference proteome</keyword>
<gene>
    <name evidence="2" type="ORF">J2X16_002348</name>
</gene>
<evidence type="ECO:0000313" key="2">
    <source>
        <dbReference type="EMBL" id="MDR7297001.1"/>
    </source>
</evidence>
<reference evidence="2 3" key="1">
    <citation type="submission" date="2023-07" db="EMBL/GenBank/DDBJ databases">
        <title>Sorghum-associated microbial communities from plants grown in Nebraska, USA.</title>
        <authorList>
            <person name="Schachtman D."/>
        </authorList>
    </citation>
    <scope>NUCLEOTIDE SEQUENCE [LARGE SCALE GENOMIC DNA]</scope>
    <source>
        <strain evidence="2 3">BE310</strain>
    </source>
</reference>
<dbReference type="Pfam" id="PF13936">
    <property type="entry name" value="HTH_38"/>
    <property type="match status" value="1"/>
</dbReference>
<dbReference type="InterPro" id="IPR051917">
    <property type="entry name" value="Transposase-Integrase"/>
</dbReference>
<sequence length="106" mass="12024">MKYRTRTYYTATQKALMWERWKDGWTLQQIGKLFDRPHTSIQTILAKSGGIRPPERRRCATALTLSEREEISRALMAGQSMRSIAAQLGRAPSTISREIGRNGGQA</sequence>
<evidence type="ECO:0000313" key="3">
    <source>
        <dbReference type="Proteomes" id="UP001180536"/>
    </source>
</evidence>
<dbReference type="Proteomes" id="UP001180536">
    <property type="component" value="Unassembled WGS sequence"/>
</dbReference>
<name>A0ABU1ZAD9_9BURK</name>
<comment type="caution">
    <text evidence="2">The sequence shown here is derived from an EMBL/GenBank/DDBJ whole genome shotgun (WGS) entry which is preliminary data.</text>
</comment>